<evidence type="ECO:0000259" key="8">
    <source>
        <dbReference type="Pfam" id="PF13632"/>
    </source>
</evidence>
<dbReference type="Gene3D" id="3.90.550.10">
    <property type="entry name" value="Spore Coat Polysaccharide Biosynthesis Protein SpsA, Chain A"/>
    <property type="match status" value="1"/>
</dbReference>
<name>A0A6V8PXZ3_9ACTN</name>
<evidence type="ECO:0000256" key="7">
    <source>
        <dbReference type="SAM" id="Phobius"/>
    </source>
</evidence>
<keyword evidence="5 7" id="KW-1133">Transmembrane helix</keyword>
<sequence length="314" mass="36555">MLLFIAHRWLESAGAVRIWQGSVFQVRNFFHLYPINKVVAIYQAVSHEWYLPVLMWWLPFVGGTNLFVQTTLLKEIGGYGPQSLTEDLELGVRAYVETGAWPEYFPYPSTEQTPATFRLYFWQRLRWATGHLQVTEKFRRAIYAEPDKIKKRDCMVRRLFVKGQLEWTLYQAVILVVVTYLPLGFAGYLDPDILPPEARWLMSLGLPFYFSFTLTRYMHFRPYIDFTVAPRNVFSRALAVCQLLDLPLAGIALSLPFSTAVLLKSLRRQSTVWIKTPRTKEEMNRPQRKAAAGVRSFPDKRRFSGARNFIGVRK</sequence>
<evidence type="ECO:0000256" key="2">
    <source>
        <dbReference type="ARBA" id="ARBA00022676"/>
    </source>
</evidence>
<dbReference type="GO" id="GO:0016757">
    <property type="term" value="F:glycosyltransferase activity"/>
    <property type="evidence" value="ECO:0007669"/>
    <property type="project" value="UniProtKB-KW"/>
</dbReference>
<keyword evidence="3" id="KW-0808">Transferase</keyword>
<dbReference type="InterPro" id="IPR029044">
    <property type="entry name" value="Nucleotide-diphossugar_trans"/>
</dbReference>
<evidence type="ECO:0000256" key="6">
    <source>
        <dbReference type="ARBA" id="ARBA00023136"/>
    </source>
</evidence>
<reference evidence="9 10" key="1">
    <citation type="journal article" date="2020" name="Front. Microbiol.">
        <title>Single-cell genomics of novel Actinobacteria with the Wood-Ljungdahl pathway discovered in a serpentinizing system.</title>
        <authorList>
            <person name="Merino N."/>
            <person name="Kawai M."/>
            <person name="Boyd E.S."/>
            <person name="Colman D.R."/>
            <person name="McGlynn S.E."/>
            <person name="Nealson K.H."/>
            <person name="Kurokawa K."/>
            <person name="Hongoh Y."/>
        </authorList>
    </citation>
    <scope>NUCLEOTIDE SEQUENCE [LARGE SCALE GENOMIC DNA]</scope>
    <source>
        <strain evidence="9 10">S44</strain>
    </source>
</reference>
<feature type="transmembrane region" description="Helical" evidence="7">
    <location>
        <begin position="167"/>
        <end position="188"/>
    </location>
</feature>
<keyword evidence="6 7" id="KW-0472">Membrane</keyword>
<dbReference type="InterPro" id="IPR050321">
    <property type="entry name" value="Glycosyltr_2/OpgH_subfam"/>
</dbReference>
<dbReference type="GO" id="GO:0016020">
    <property type="term" value="C:membrane"/>
    <property type="evidence" value="ECO:0007669"/>
    <property type="project" value="UniProtKB-SubCell"/>
</dbReference>
<protein>
    <recommendedName>
        <fullName evidence="8">Glycosyltransferase 2-like domain-containing protein</fullName>
    </recommendedName>
</protein>
<accession>A0A6V8PXZ3</accession>
<feature type="transmembrane region" description="Helical" evidence="7">
    <location>
        <begin position="200"/>
        <end position="217"/>
    </location>
</feature>
<evidence type="ECO:0000313" key="10">
    <source>
        <dbReference type="Proteomes" id="UP000561271"/>
    </source>
</evidence>
<evidence type="ECO:0000256" key="4">
    <source>
        <dbReference type="ARBA" id="ARBA00022692"/>
    </source>
</evidence>
<evidence type="ECO:0000256" key="1">
    <source>
        <dbReference type="ARBA" id="ARBA00004141"/>
    </source>
</evidence>
<organism evidence="9 10">
    <name type="scientific">Candidatus Hakubella thermalkaliphila</name>
    <dbReference type="NCBI Taxonomy" id="2754717"/>
    <lineage>
        <taxon>Bacteria</taxon>
        <taxon>Bacillati</taxon>
        <taxon>Actinomycetota</taxon>
        <taxon>Actinomycetota incertae sedis</taxon>
        <taxon>Candidatus Hakubellales</taxon>
        <taxon>Candidatus Hakubellaceae</taxon>
        <taxon>Candidatus Hakubella</taxon>
    </lineage>
</organism>
<feature type="domain" description="Glycosyltransferase 2-like" evidence="8">
    <location>
        <begin position="58"/>
        <end position="188"/>
    </location>
</feature>
<dbReference type="AlphaFoldDB" id="A0A6V8PXZ3"/>
<dbReference type="PANTHER" id="PTHR43867">
    <property type="entry name" value="CELLULOSE SYNTHASE CATALYTIC SUBUNIT A [UDP-FORMING]"/>
    <property type="match status" value="1"/>
</dbReference>
<comment type="subcellular location">
    <subcellularLocation>
        <location evidence="1">Membrane</location>
        <topology evidence="1">Multi-pass membrane protein</topology>
    </subcellularLocation>
</comment>
<evidence type="ECO:0000313" key="9">
    <source>
        <dbReference type="EMBL" id="GFP37419.1"/>
    </source>
</evidence>
<keyword evidence="2" id="KW-0328">Glycosyltransferase</keyword>
<dbReference type="InterPro" id="IPR001173">
    <property type="entry name" value="Glyco_trans_2-like"/>
</dbReference>
<feature type="transmembrane region" description="Helical" evidence="7">
    <location>
        <begin position="237"/>
        <end position="263"/>
    </location>
</feature>
<dbReference type="Pfam" id="PF13632">
    <property type="entry name" value="Glyco_trans_2_3"/>
    <property type="match status" value="1"/>
</dbReference>
<evidence type="ECO:0000256" key="3">
    <source>
        <dbReference type="ARBA" id="ARBA00022679"/>
    </source>
</evidence>
<dbReference type="EMBL" id="BLSC01000086">
    <property type="protein sequence ID" value="GFP37419.1"/>
    <property type="molecule type" value="Genomic_DNA"/>
</dbReference>
<proteinExistence type="predicted"/>
<dbReference type="SUPFAM" id="SSF53448">
    <property type="entry name" value="Nucleotide-diphospho-sugar transferases"/>
    <property type="match status" value="1"/>
</dbReference>
<dbReference type="Proteomes" id="UP000561271">
    <property type="component" value="Unassembled WGS sequence"/>
</dbReference>
<dbReference type="PANTHER" id="PTHR43867:SF2">
    <property type="entry name" value="CELLULOSE SYNTHASE CATALYTIC SUBUNIT A [UDP-FORMING]"/>
    <property type="match status" value="1"/>
</dbReference>
<gene>
    <name evidence="9" type="ORF">HKBW3S44_01099</name>
</gene>
<evidence type="ECO:0000256" key="5">
    <source>
        <dbReference type="ARBA" id="ARBA00022989"/>
    </source>
</evidence>
<keyword evidence="4 7" id="KW-0812">Transmembrane</keyword>
<comment type="caution">
    <text evidence="9">The sequence shown here is derived from an EMBL/GenBank/DDBJ whole genome shotgun (WGS) entry which is preliminary data.</text>
</comment>